<dbReference type="Gene3D" id="1.10.287.4070">
    <property type="match status" value="1"/>
</dbReference>
<dbReference type="PANTHER" id="PTHR13904:SF0">
    <property type="entry name" value="U4_U6 SMALL NUCLEAR RIBONUCLEOPROTEIN PRP31"/>
    <property type="match status" value="1"/>
</dbReference>
<dbReference type="AlphaFoldDB" id="A0A2U1PX73"/>
<name>A0A2U1PX73_ARTAN</name>
<dbReference type="OrthoDB" id="4771285at2759"/>
<dbReference type="STRING" id="35608.A0A2U1PX73"/>
<dbReference type="EMBL" id="PKPP01000635">
    <property type="protein sequence ID" value="PWA90368.1"/>
    <property type="molecule type" value="Genomic_DNA"/>
</dbReference>
<sequence length="178" mass="20051">MHVWLKKIGNEVDLTLVDLEGILPSDTINIMALSFSPTSLRLLLPEDVLEKTIEACDRAILLDASKKKVLTYVEYRMRYIKAMRKLAKKFRFQAPGPGGEGHRQLAQVSERKLPLTVARIKQIAVIDRTFKIDYKYPSGESTTGLTSSLTFKPAQVDPQAEDARRLSSQIQAIYISES</sequence>
<dbReference type="InterPro" id="IPR036070">
    <property type="entry name" value="Nop_dom_sf"/>
</dbReference>
<dbReference type="SUPFAM" id="SSF89124">
    <property type="entry name" value="Nop domain"/>
    <property type="match status" value="1"/>
</dbReference>
<proteinExistence type="predicted"/>
<dbReference type="GO" id="GO:0046540">
    <property type="term" value="C:U4/U6 x U5 tri-snRNP complex"/>
    <property type="evidence" value="ECO:0007669"/>
    <property type="project" value="InterPro"/>
</dbReference>
<comment type="caution">
    <text evidence="1">The sequence shown here is derived from an EMBL/GenBank/DDBJ whole genome shotgun (WGS) entry which is preliminary data.</text>
</comment>
<evidence type="ECO:0000313" key="1">
    <source>
        <dbReference type="EMBL" id="PWA90368.1"/>
    </source>
</evidence>
<dbReference type="GO" id="GO:0000244">
    <property type="term" value="P:spliceosomal tri-snRNP complex assembly"/>
    <property type="evidence" value="ECO:0007669"/>
    <property type="project" value="InterPro"/>
</dbReference>
<dbReference type="PANTHER" id="PTHR13904">
    <property type="entry name" value="PRE-MRNA SPLICING FACTOR PRP31"/>
    <property type="match status" value="1"/>
</dbReference>
<gene>
    <name evidence="1" type="ORF">CTI12_AA101480</name>
</gene>
<accession>A0A2U1PX73</accession>
<evidence type="ECO:0000313" key="2">
    <source>
        <dbReference type="Proteomes" id="UP000245207"/>
    </source>
</evidence>
<dbReference type="GO" id="GO:0071011">
    <property type="term" value="C:precatalytic spliceosome"/>
    <property type="evidence" value="ECO:0007669"/>
    <property type="project" value="TreeGrafter"/>
</dbReference>
<dbReference type="InterPro" id="IPR027105">
    <property type="entry name" value="Prp31"/>
</dbReference>
<organism evidence="1 2">
    <name type="scientific">Artemisia annua</name>
    <name type="common">Sweet wormwood</name>
    <dbReference type="NCBI Taxonomy" id="35608"/>
    <lineage>
        <taxon>Eukaryota</taxon>
        <taxon>Viridiplantae</taxon>
        <taxon>Streptophyta</taxon>
        <taxon>Embryophyta</taxon>
        <taxon>Tracheophyta</taxon>
        <taxon>Spermatophyta</taxon>
        <taxon>Magnoliopsida</taxon>
        <taxon>eudicotyledons</taxon>
        <taxon>Gunneridae</taxon>
        <taxon>Pentapetalae</taxon>
        <taxon>asterids</taxon>
        <taxon>campanulids</taxon>
        <taxon>Asterales</taxon>
        <taxon>Asteraceae</taxon>
        <taxon>Asteroideae</taxon>
        <taxon>Anthemideae</taxon>
        <taxon>Artemisiinae</taxon>
        <taxon>Artemisia</taxon>
    </lineage>
</organism>
<protein>
    <submittedName>
        <fullName evidence="1">Nop domain-containing protein</fullName>
    </submittedName>
</protein>
<keyword evidence="2" id="KW-1185">Reference proteome</keyword>
<dbReference type="GO" id="GO:0005687">
    <property type="term" value="C:U4 snRNP"/>
    <property type="evidence" value="ECO:0007669"/>
    <property type="project" value="TreeGrafter"/>
</dbReference>
<reference evidence="1 2" key="1">
    <citation type="journal article" date="2018" name="Mol. Plant">
        <title>The genome of Artemisia annua provides insight into the evolution of Asteraceae family and artemisinin biosynthesis.</title>
        <authorList>
            <person name="Shen Q."/>
            <person name="Zhang L."/>
            <person name="Liao Z."/>
            <person name="Wang S."/>
            <person name="Yan T."/>
            <person name="Shi P."/>
            <person name="Liu M."/>
            <person name="Fu X."/>
            <person name="Pan Q."/>
            <person name="Wang Y."/>
            <person name="Lv Z."/>
            <person name="Lu X."/>
            <person name="Zhang F."/>
            <person name="Jiang W."/>
            <person name="Ma Y."/>
            <person name="Chen M."/>
            <person name="Hao X."/>
            <person name="Li L."/>
            <person name="Tang Y."/>
            <person name="Lv G."/>
            <person name="Zhou Y."/>
            <person name="Sun X."/>
            <person name="Brodelius P.E."/>
            <person name="Rose J.K.C."/>
            <person name="Tang K."/>
        </authorList>
    </citation>
    <scope>NUCLEOTIDE SEQUENCE [LARGE SCALE GENOMIC DNA]</scope>
    <source>
        <strain evidence="2">cv. Huhao1</strain>
        <tissue evidence="1">Leaf</tissue>
    </source>
</reference>
<dbReference type="Proteomes" id="UP000245207">
    <property type="component" value="Unassembled WGS sequence"/>
</dbReference>